<feature type="compositionally biased region" description="Low complexity" evidence="1">
    <location>
        <begin position="15"/>
        <end position="29"/>
    </location>
</feature>
<comment type="caution">
    <text evidence="2">The sequence shown here is derived from an EMBL/GenBank/DDBJ whole genome shotgun (WGS) entry which is preliminary data.</text>
</comment>
<proteinExistence type="predicted"/>
<protein>
    <submittedName>
        <fullName evidence="2">Uncharacterized protein</fullName>
    </submittedName>
</protein>
<evidence type="ECO:0000256" key="1">
    <source>
        <dbReference type="SAM" id="MobiDB-lite"/>
    </source>
</evidence>
<feature type="compositionally biased region" description="Basic and acidic residues" evidence="1">
    <location>
        <begin position="143"/>
        <end position="155"/>
    </location>
</feature>
<dbReference type="EMBL" id="JAPCWZ010000005">
    <property type="protein sequence ID" value="KAK8863214.1"/>
    <property type="molecule type" value="Genomic_DNA"/>
</dbReference>
<feature type="compositionally biased region" description="Acidic residues" evidence="1">
    <location>
        <begin position="156"/>
        <end position="169"/>
    </location>
</feature>
<sequence>MSSSSSPIPTPPTSTPSSNSASHSSSPSTQATDAGIIGYAGPESDTRKAFVVECEDNVCPLVVHGVLLPNRTTLKHNTAGDCQCEGSDRALVCTWMYWMAHMCLNHGLITEKEANAILRLTEKDLNLTKLRVNFFGEEGMEKKEELKKKKKKTEETGEEEEEETIEEEVNPALLDAEMFRAVQALTKEEWTTKIINVEEILE</sequence>
<name>A0ABR2IIR2_9PEZI</name>
<feature type="region of interest" description="Disordered" evidence="1">
    <location>
        <begin position="1"/>
        <end position="38"/>
    </location>
</feature>
<reference evidence="2 3" key="1">
    <citation type="journal article" date="2024" name="IMA Fungus">
        <title>Apiospora arundinis, a panoply of carbohydrate-active enzymes and secondary metabolites.</title>
        <authorList>
            <person name="Sorensen T."/>
            <person name="Petersen C."/>
            <person name="Muurmann A.T."/>
            <person name="Christiansen J.V."/>
            <person name="Brundto M.L."/>
            <person name="Overgaard C.K."/>
            <person name="Boysen A.T."/>
            <person name="Wollenberg R.D."/>
            <person name="Larsen T.O."/>
            <person name="Sorensen J.L."/>
            <person name="Nielsen K.L."/>
            <person name="Sondergaard T.E."/>
        </authorList>
    </citation>
    <scope>NUCLEOTIDE SEQUENCE [LARGE SCALE GENOMIC DNA]</scope>
    <source>
        <strain evidence="2 3">AAU 773</strain>
    </source>
</reference>
<evidence type="ECO:0000313" key="3">
    <source>
        <dbReference type="Proteomes" id="UP001390339"/>
    </source>
</evidence>
<gene>
    <name evidence="2" type="ORF">PGQ11_009449</name>
</gene>
<accession>A0ABR2IIR2</accession>
<organism evidence="2 3">
    <name type="scientific">Apiospora arundinis</name>
    <dbReference type="NCBI Taxonomy" id="335852"/>
    <lineage>
        <taxon>Eukaryota</taxon>
        <taxon>Fungi</taxon>
        <taxon>Dikarya</taxon>
        <taxon>Ascomycota</taxon>
        <taxon>Pezizomycotina</taxon>
        <taxon>Sordariomycetes</taxon>
        <taxon>Xylariomycetidae</taxon>
        <taxon>Amphisphaeriales</taxon>
        <taxon>Apiosporaceae</taxon>
        <taxon>Apiospora</taxon>
    </lineage>
</organism>
<feature type="region of interest" description="Disordered" evidence="1">
    <location>
        <begin position="143"/>
        <end position="170"/>
    </location>
</feature>
<evidence type="ECO:0000313" key="2">
    <source>
        <dbReference type="EMBL" id="KAK8863214.1"/>
    </source>
</evidence>
<dbReference type="Proteomes" id="UP001390339">
    <property type="component" value="Unassembled WGS sequence"/>
</dbReference>
<keyword evidence="3" id="KW-1185">Reference proteome</keyword>